<feature type="region of interest" description="Disordered" evidence="2">
    <location>
        <begin position="458"/>
        <end position="518"/>
    </location>
</feature>
<feature type="compositionally biased region" description="Polar residues" evidence="2">
    <location>
        <begin position="1"/>
        <end position="12"/>
    </location>
</feature>
<feature type="domain" description="Cell envelope-related transcriptional attenuator" evidence="4">
    <location>
        <begin position="200"/>
        <end position="381"/>
    </location>
</feature>
<dbReference type="InterPro" id="IPR050922">
    <property type="entry name" value="LytR/CpsA/Psr_CW_biosynth"/>
</dbReference>
<evidence type="ECO:0000313" key="5">
    <source>
        <dbReference type="EMBL" id="ALO67834.1"/>
    </source>
</evidence>
<feature type="region of interest" description="Disordered" evidence="2">
    <location>
        <begin position="1"/>
        <end position="28"/>
    </location>
</feature>
<feature type="transmembrane region" description="Helical" evidence="3">
    <location>
        <begin position="139"/>
        <end position="159"/>
    </location>
</feature>
<reference evidence="6" key="1">
    <citation type="submission" date="2015-11" db="EMBL/GenBank/DDBJ databases">
        <authorList>
            <person name="Kumar R."/>
            <person name="Singh D."/>
            <person name="Swarnkar M.K."/>
            <person name="Singh A.K."/>
            <person name="Kumar S."/>
        </authorList>
    </citation>
    <scope>NUCLEOTIDE SEQUENCE [LARGE SCALE GENOMIC DNA]</scope>
    <source>
        <strain evidence="6">ERGS4:06</strain>
    </source>
</reference>
<feature type="compositionally biased region" description="Low complexity" evidence="2">
    <location>
        <begin position="458"/>
        <end position="500"/>
    </location>
</feature>
<reference evidence="5 6" key="2">
    <citation type="journal article" date="2016" name="J. Biotechnol.">
        <title>Complete genome sequence of Arthrobacter alpinus ERGS4:06, a yellow pigmented bacterium tolerant to cold and radiations isolated from Sikkim Himalaya.</title>
        <authorList>
            <person name="Kumar R."/>
            <person name="Singh D."/>
            <person name="Swarnkar M.K."/>
            <person name="Singh A.K."/>
            <person name="Kumar S."/>
        </authorList>
    </citation>
    <scope>NUCLEOTIDE SEQUENCE [LARGE SCALE GENOMIC DNA]</scope>
    <source>
        <strain evidence="5 6">ERGS4:06</strain>
    </source>
</reference>
<evidence type="ECO:0000256" key="1">
    <source>
        <dbReference type="ARBA" id="ARBA00006068"/>
    </source>
</evidence>
<organism evidence="5 6">
    <name type="scientific">Arthrobacter alpinus</name>
    <dbReference type="NCBI Taxonomy" id="656366"/>
    <lineage>
        <taxon>Bacteria</taxon>
        <taxon>Bacillati</taxon>
        <taxon>Actinomycetota</taxon>
        <taxon>Actinomycetes</taxon>
        <taxon>Micrococcales</taxon>
        <taxon>Micrococcaceae</taxon>
        <taxon>Arthrobacter</taxon>
    </lineage>
</organism>
<keyword evidence="3" id="KW-0812">Transmembrane</keyword>
<evidence type="ECO:0000259" key="4">
    <source>
        <dbReference type="Pfam" id="PF03816"/>
    </source>
</evidence>
<gene>
    <name evidence="5" type="ORF">AS189_16785</name>
</gene>
<name>A0A0S2M1Y1_9MICC</name>
<dbReference type="Proteomes" id="UP000059574">
    <property type="component" value="Chromosome"/>
</dbReference>
<evidence type="ECO:0000256" key="2">
    <source>
        <dbReference type="SAM" id="MobiDB-lite"/>
    </source>
</evidence>
<dbReference type="AlphaFoldDB" id="A0A0S2M1Y1"/>
<proteinExistence type="inferred from homology"/>
<feature type="transmembrane region" description="Helical" evidence="3">
    <location>
        <begin position="63"/>
        <end position="84"/>
    </location>
</feature>
<dbReference type="PANTHER" id="PTHR33392">
    <property type="entry name" value="POLYISOPRENYL-TEICHOIC ACID--PEPTIDOGLYCAN TEICHOIC ACID TRANSFERASE TAGU"/>
    <property type="match status" value="1"/>
</dbReference>
<dbReference type="PANTHER" id="PTHR33392:SF6">
    <property type="entry name" value="POLYISOPRENYL-TEICHOIC ACID--PEPTIDOGLYCAN TEICHOIC ACID TRANSFERASE TAGU"/>
    <property type="match status" value="1"/>
</dbReference>
<feature type="transmembrane region" description="Helical" evidence="3">
    <location>
        <begin position="96"/>
        <end position="118"/>
    </location>
</feature>
<dbReference type="Pfam" id="PF03816">
    <property type="entry name" value="LytR_cpsA_psr"/>
    <property type="match status" value="1"/>
</dbReference>
<evidence type="ECO:0000256" key="3">
    <source>
        <dbReference type="SAM" id="Phobius"/>
    </source>
</evidence>
<protein>
    <submittedName>
        <fullName evidence="5">Transcriptional regulator</fullName>
    </submittedName>
</protein>
<dbReference type="EMBL" id="CP013200">
    <property type="protein sequence ID" value="ALO67834.1"/>
    <property type="molecule type" value="Genomic_DNA"/>
</dbReference>
<sequence>MSFSSQKVSRPSNRPPELTNPARFPEPASAPVRSKRAWILLLLTLFLPGAAQLVAGNKRLGRIALRCTFAVWAVVIAAVVLAVVNREALLNLFTSPLTSLLIIILMAAMAVGWAIMFLNTLKLIRPRLLAPGMRGLVSAAVAVMMVLTCGTLGYSAFLINSGRNAISSIFQAGPDMKPVDGRYNFLLMGGDAGADRSGRRPDSIMVVSVDAKTGQAATISIPRNFQNARFEPNSPLWGVYPDGYNCGDNCIINFLYSDVTNNHPDLYPGASDPGANAMMDAAGGILGLTIQGYVLIDMAGFSKLIDALGGVTVNVGGWVPMSGDDVNGTGDHLPPTGWIQPGVQKLDGYHALWFARSREWVLEYNRSQRQQCIQAAMLAQMDPATIFTKFSALADAGAKVVESDLPAGQLGSFVSLALKSKSYPLSRLTIGPPDFDKDFPTYPDFDVVHQRVKTLLNPPAAKPAAPAPASKAPVPKAPAEQAPTAQDPAAPAAPESEVPAAPAPEAPAEATPSSGPEITAEYLQQLAINGDAVALSGLLANNGTCSPG</sequence>
<dbReference type="Gene3D" id="3.40.630.190">
    <property type="entry name" value="LCP protein"/>
    <property type="match status" value="1"/>
</dbReference>
<dbReference type="InterPro" id="IPR004474">
    <property type="entry name" value="LytR_CpsA_psr"/>
</dbReference>
<feature type="transmembrane region" description="Helical" evidence="3">
    <location>
        <begin position="37"/>
        <end position="56"/>
    </location>
</feature>
<comment type="similarity">
    <text evidence="1">Belongs to the LytR/CpsA/Psr (LCP) family.</text>
</comment>
<feature type="compositionally biased region" description="Low complexity" evidence="2">
    <location>
        <begin position="506"/>
        <end position="517"/>
    </location>
</feature>
<dbReference type="NCBIfam" id="TIGR00350">
    <property type="entry name" value="lytR_cpsA_psr"/>
    <property type="match status" value="1"/>
</dbReference>
<dbReference type="OrthoDB" id="3573673at2"/>
<keyword evidence="3" id="KW-1133">Transmembrane helix</keyword>
<accession>A0A0S2M1Y1</accession>
<evidence type="ECO:0000313" key="6">
    <source>
        <dbReference type="Proteomes" id="UP000059574"/>
    </source>
</evidence>
<keyword evidence="3" id="KW-0472">Membrane</keyword>